<dbReference type="Proteomes" id="UP000267096">
    <property type="component" value="Unassembled WGS sequence"/>
</dbReference>
<keyword evidence="3 12" id="KW-0813">Transport</keyword>
<dbReference type="PRINTS" id="PR01262">
    <property type="entry name" value="INNEXIN"/>
</dbReference>
<evidence type="ECO:0000256" key="1">
    <source>
        <dbReference type="ARBA" id="ARBA00004610"/>
    </source>
</evidence>
<keyword evidence="10 12" id="KW-0472">Membrane</keyword>
<comment type="caution">
    <text evidence="12">Lacks conserved residue(s) required for the propagation of feature annotation.</text>
</comment>
<evidence type="ECO:0000256" key="6">
    <source>
        <dbReference type="ARBA" id="ARBA00022868"/>
    </source>
</evidence>
<keyword evidence="8 12" id="KW-1133">Transmembrane helix</keyword>
<evidence type="ECO:0000256" key="5">
    <source>
        <dbReference type="ARBA" id="ARBA00022692"/>
    </source>
</evidence>
<dbReference type="Pfam" id="PF00876">
    <property type="entry name" value="Innexin"/>
    <property type="match status" value="1"/>
</dbReference>
<dbReference type="PANTHER" id="PTHR11893:SF36">
    <property type="entry name" value="INNEXIN-5"/>
    <property type="match status" value="1"/>
</dbReference>
<dbReference type="AlphaFoldDB" id="A0A3P6NPS6"/>
<reference evidence="13 14" key="1">
    <citation type="submission" date="2018-11" db="EMBL/GenBank/DDBJ databases">
        <authorList>
            <consortium name="Pathogen Informatics"/>
        </authorList>
    </citation>
    <scope>NUCLEOTIDE SEQUENCE [LARGE SCALE GENOMIC DNA]</scope>
</reference>
<sequence>MFQWVPYFFAIQAFCFYIPSWIWHFLQQYGRHRSTINSILVVDIQTVVDEAVAIRDERKEENRSKKLVKVVEFIRTSFEYRDKLQQSVTILESLFENLFMSFCASLLKPTRLGFFATAAYLTTKFVWLINDAIQLWLIGRFLGIDDPTWAFQPSKVVQKVTNVGSKTAIHYFPRVTFCDIERHTLGRMQIDTFQCVLMLNVINEKLFVMLWFWIVVVSVWLSFAVGGDVDKFHLYAVAIRFTEFAMLEFHVVPTGNLSLNLDILRGIDATEHQHRYFLACGKRNIRTFVEN</sequence>
<keyword evidence="11 12" id="KW-0407">Ion channel</keyword>
<evidence type="ECO:0000256" key="7">
    <source>
        <dbReference type="ARBA" id="ARBA00022949"/>
    </source>
</evidence>
<keyword evidence="9 12" id="KW-0406">Ion transport</keyword>
<keyword evidence="4" id="KW-1003">Cell membrane</keyword>
<gene>
    <name evidence="12" type="primary">inx</name>
    <name evidence="13" type="ORF">ASIM_LOCUS2594</name>
</gene>
<name>A0A3P6NPS6_ANISI</name>
<dbReference type="PROSITE" id="PS51013">
    <property type="entry name" value="PANNEXIN"/>
    <property type="match status" value="1"/>
</dbReference>
<evidence type="ECO:0000256" key="4">
    <source>
        <dbReference type="ARBA" id="ARBA00022475"/>
    </source>
</evidence>
<dbReference type="GO" id="GO:0034220">
    <property type="term" value="P:monoatomic ion transmembrane transport"/>
    <property type="evidence" value="ECO:0007669"/>
    <property type="project" value="UniProtKB-KW"/>
</dbReference>
<keyword evidence="6" id="KW-0303">Gap junction</keyword>
<dbReference type="GO" id="GO:0005921">
    <property type="term" value="C:gap junction"/>
    <property type="evidence" value="ECO:0007669"/>
    <property type="project" value="UniProtKB-SubCell"/>
</dbReference>
<evidence type="ECO:0000256" key="3">
    <source>
        <dbReference type="ARBA" id="ARBA00022448"/>
    </source>
</evidence>
<dbReference type="EMBL" id="UYRR01003562">
    <property type="protein sequence ID" value="VDK20200.1"/>
    <property type="molecule type" value="Genomic_DNA"/>
</dbReference>
<dbReference type="GO" id="GO:0005886">
    <property type="term" value="C:plasma membrane"/>
    <property type="evidence" value="ECO:0007669"/>
    <property type="project" value="UniProtKB-SubCell"/>
</dbReference>
<dbReference type="OrthoDB" id="5867527at2759"/>
<keyword evidence="5 12" id="KW-0812">Transmembrane</keyword>
<dbReference type="GO" id="GO:0005243">
    <property type="term" value="F:gap junction channel activity"/>
    <property type="evidence" value="ECO:0007669"/>
    <property type="project" value="TreeGrafter"/>
</dbReference>
<accession>A0A3P6NPS6</accession>
<evidence type="ECO:0000313" key="13">
    <source>
        <dbReference type="EMBL" id="VDK20200.1"/>
    </source>
</evidence>
<evidence type="ECO:0000256" key="9">
    <source>
        <dbReference type="ARBA" id="ARBA00023065"/>
    </source>
</evidence>
<comment type="function">
    <text evidence="12">Structural component of the gap junctions.</text>
</comment>
<evidence type="ECO:0000256" key="2">
    <source>
        <dbReference type="ARBA" id="ARBA00004651"/>
    </source>
</evidence>
<evidence type="ECO:0000256" key="8">
    <source>
        <dbReference type="ARBA" id="ARBA00022989"/>
    </source>
</evidence>
<dbReference type="InterPro" id="IPR000990">
    <property type="entry name" value="Innexin"/>
</dbReference>
<keyword evidence="7" id="KW-0965">Cell junction</keyword>
<evidence type="ECO:0000256" key="12">
    <source>
        <dbReference type="RuleBase" id="RU010713"/>
    </source>
</evidence>
<keyword evidence="14" id="KW-1185">Reference proteome</keyword>
<feature type="transmembrane region" description="Helical" evidence="12">
    <location>
        <begin position="6"/>
        <end position="26"/>
    </location>
</feature>
<protein>
    <recommendedName>
        <fullName evidence="12">Innexin</fullName>
    </recommendedName>
</protein>
<comment type="subcellular location">
    <subcellularLocation>
        <location evidence="1">Cell junction</location>
        <location evidence="1">Gap junction</location>
    </subcellularLocation>
    <subcellularLocation>
        <location evidence="2 12">Cell membrane</location>
        <topology evidence="2 12">Multi-pass membrane protein</topology>
    </subcellularLocation>
</comment>
<evidence type="ECO:0000256" key="11">
    <source>
        <dbReference type="ARBA" id="ARBA00023303"/>
    </source>
</evidence>
<proteinExistence type="inferred from homology"/>
<comment type="similarity">
    <text evidence="12">Belongs to the pannexin family.</text>
</comment>
<feature type="non-terminal residue" evidence="13">
    <location>
        <position position="291"/>
    </location>
</feature>
<dbReference type="PANTHER" id="PTHR11893">
    <property type="entry name" value="INNEXIN"/>
    <property type="match status" value="1"/>
</dbReference>
<evidence type="ECO:0000256" key="10">
    <source>
        <dbReference type="ARBA" id="ARBA00023136"/>
    </source>
</evidence>
<organism evidence="13 14">
    <name type="scientific">Anisakis simplex</name>
    <name type="common">Herring worm</name>
    <dbReference type="NCBI Taxonomy" id="6269"/>
    <lineage>
        <taxon>Eukaryota</taxon>
        <taxon>Metazoa</taxon>
        <taxon>Ecdysozoa</taxon>
        <taxon>Nematoda</taxon>
        <taxon>Chromadorea</taxon>
        <taxon>Rhabditida</taxon>
        <taxon>Spirurina</taxon>
        <taxon>Ascaridomorpha</taxon>
        <taxon>Ascaridoidea</taxon>
        <taxon>Anisakidae</taxon>
        <taxon>Anisakis</taxon>
        <taxon>Anisakis simplex complex</taxon>
    </lineage>
</organism>
<evidence type="ECO:0000313" key="14">
    <source>
        <dbReference type="Proteomes" id="UP000267096"/>
    </source>
</evidence>
<feature type="transmembrane region" description="Helical" evidence="12">
    <location>
        <begin position="206"/>
        <end position="226"/>
    </location>
</feature>